<feature type="non-terminal residue" evidence="1">
    <location>
        <position position="137"/>
    </location>
</feature>
<protein>
    <submittedName>
        <fullName evidence="1">22530_t:CDS:1</fullName>
    </submittedName>
</protein>
<sequence length="137" mass="15735">EKANSTNKAAICKYCIDHFGFQQVNNLETKTFFLWLGKFIKLPSCQSLLGRILKDTTKEITQAQVAMAQQDSHGIIVAFDGELHHMHQLTKLKKLEEKYNNTNTNKQAKLNQELSSIYSNDINKDNIETFLEDLDNE</sequence>
<keyword evidence="2" id="KW-1185">Reference proteome</keyword>
<evidence type="ECO:0000313" key="1">
    <source>
        <dbReference type="EMBL" id="CAG8658413.1"/>
    </source>
</evidence>
<feature type="non-terminal residue" evidence="1">
    <location>
        <position position="1"/>
    </location>
</feature>
<evidence type="ECO:0000313" key="2">
    <source>
        <dbReference type="Proteomes" id="UP000789920"/>
    </source>
</evidence>
<reference evidence="1" key="1">
    <citation type="submission" date="2021-06" db="EMBL/GenBank/DDBJ databases">
        <authorList>
            <person name="Kallberg Y."/>
            <person name="Tangrot J."/>
            <person name="Rosling A."/>
        </authorList>
    </citation>
    <scope>NUCLEOTIDE SEQUENCE</scope>
    <source>
        <strain evidence="1">MA461A</strain>
    </source>
</reference>
<accession>A0ACA9NJ91</accession>
<organism evidence="1 2">
    <name type="scientific">Racocetra persica</name>
    <dbReference type="NCBI Taxonomy" id="160502"/>
    <lineage>
        <taxon>Eukaryota</taxon>
        <taxon>Fungi</taxon>
        <taxon>Fungi incertae sedis</taxon>
        <taxon>Mucoromycota</taxon>
        <taxon>Glomeromycotina</taxon>
        <taxon>Glomeromycetes</taxon>
        <taxon>Diversisporales</taxon>
        <taxon>Gigasporaceae</taxon>
        <taxon>Racocetra</taxon>
    </lineage>
</organism>
<dbReference type="EMBL" id="CAJVQC010014566">
    <property type="protein sequence ID" value="CAG8658413.1"/>
    <property type="molecule type" value="Genomic_DNA"/>
</dbReference>
<gene>
    <name evidence="1" type="ORF">RPERSI_LOCUS8168</name>
</gene>
<name>A0ACA9NJ91_9GLOM</name>
<dbReference type="Proteomes" id="UP000789920">
    <property type="component" value="Unassembled WGS sequence"/>
</dbReference>
<comment type="caution">
    <text evidence="1">The sequence shown here is derived from an EMBL/GenBank/DDBJ whole genome shotgun (WGS) entry which is preliminary data.</text>
</comment>
<proteinExistence type="predicted"/>